<accession>A0ABN9PRT7</accession>
<evidence type="ECO:0000313" key="1">
    <source>
        <dbReference type="EMBL" id="CAK0795858.1"/>
    </source>
</evidence>
<sequence length="401" mass="43802">MGKAAHANFPYGSAAPAGDKRQAALKNEWLKFVDASVPGCMLAETFGESGGAMDIEVLTAAKFEGEARVATPTSGERAALDGFTVGSEVVMLKRQTVQVDHGRRRASYPAVLSKGKVGILKEVKGVKFLVEFQVAFTVGDETKDKTVIAQLDKQKVATPKGHEYAAKFDGTEVKLALWPPIPPQNEKDTSVDLCYLKGKVALTQFLMDNEFGRPSYTGKDFTVLIRDGNYEVWTAKQFPAWTISLIPQTTEVKDCYWSMGKSNLTQNTAEAHPENKHLVLDGRLRSTVVENRAPSLFFMVTRTGVSDNANMKCVFSQISGDLKVDIGCQHPQKRSADVAFGVGEWPQIPTMTNPKMIQKHTRLAVCDDTELAKINQKMKDEKLKLLAASKALKGPSATGSA</sequence>
<dbReference type="Proteomes" id="UP001189429">
    <property type="component" value="Unassembled WGS sequence"/>
</dbReference>
<reference evidence="1" key="1">
    <citation type="submission" date="2023-10" db="EMBL/GenBank/DDBJ databases">
        <authorList>
            <person name="Chen Y."/>
            <person name="Shah S."/>
            <person name="Dougan E. K."/>
            <person name="Thang M."/>
            <person name="Chan C."/>
        </authorList>
    </citation>
    <scope>NUCLEOTIDE SEQUENCE [LARGE SCALE GENOMIC DNA]</scope>
</reference>
<organism evidence="1 2">
    <name type="scientific">Prorocentrum cordatum</name>
    <dbReference type="NCBI Taxonomy" id="2364126"/>
    <lineage>
        <taxon>Eukaryota</taxon>
        <taxon>Sar</taxon>
        <taxon>Alveolata</taxon>
        <taxon>Dinophyceae</taxon>
        <taxon>Prorocentrales</taxon>
        <taxon>Prorocentraceae</taxon>
        <taxon>Prorocentrum</taxon>
    </lineage>
</organism>
<comment type="caution">
    <text evidence="1">The sequence shown here is derived from an EMBL/GenBank/DDBJ whole genome shotgun (WGS) entry which is preliminary data.</text>
</comment>
<protein>
    <submittedName>
        <fullName evidence="1">Uncharacterized protein</fullName>
    </submittedName>
</protein>
<evidence type="ECO:0000313" key="2">
    <source>
        <dbReference type="Proteomes" id="UP001189429"/>
    </source>
</evidence>
<name>A0ABN9PRT7_9DINO</name>
<keyword evidence="2" id="KW-1185">Reference proteome</keyword>
<gene>
    <name evidence="1" type="ORF">PCOR1329_LOCUS5402</name>
</gene>
<proteinExistence type="predicted"/>
<dbReference type="EMBL" id="CAUYUJ010001425">
    <property type="protein sequence ID" value="CAK0795858.1"/>
    <property type="molecule type" value="Genomic_DNA"/>
</dbReference>